<reference evidence="2 3" key="1">
    <citation type="submission" date="2024-10" db="EMBL/GenBank/DDBJ databases">
        <title>Burkholderia semiarida in Mexico.</title>
        <authorList>
            <person name="Estrada P."/>
        </authorList>
    </citation>
    <scope>NUCLEOTIDE SEQUENCE [LARGE SCALE GENOMIC DNA]</scope>
    <source>
        <strain evidence="2 3">CLM7-1</strain>
    </source>
</reference>
<keyword evidence="3" id="KW-1185">Reference proteome</keyword>
<dbReference type="EMBL" id="JBIMPM010000054">
    <property type="protein sequence ID" value="MFH5255374.1"/>
    <property type="molecule type" value="Genomic_DNA"/>
</dbReference>
<gene>
    <name evidence="2" type="ORF">ACGTRS_29505</name>
</gene>
<feature type="domain" description="Peptidase M60" evidence="1">
    <location>
        <begin position="119"/>
        <end position="418"/>
    </location>
</feature>
<proteinExistence type="predicted"/>
<dbReference type="InterPro" id="IPR042279">
    <property type="entry name" value="Pep_M60_3"/>
</dbReference>
<dbReference type="Gene3D" id="2.60.120.1250">
    <property type="entry name" value="Peptidase M60, enhancin-like domain 1"/>
    <property type="match status" value="1"/>
</dbReference>
<organism evidence="2 3">
    <name type="scientific">Burkholderia semiarida</name>
    <dbReference type="NCBI Taxonomy" id="2843303"/>
    <lineage>
        <taxon>Bacteria</taxon>
        <taxon>Pseudomonadati</taxon>
        <taxon>Pseudomonadota</taxon>
        <taxon>Betaproteobacteria</taxon>
        <taxon>Burkholderiales</taxon>
        <taxon>Burkholderiaceae</taxon>
        <taxon>Burkholderia</taxon>
        <taxon>Burkholderia cepacia complex</taxon>
    </lineage>
</organism>
<dbReference type="PROSITE" id="PS51723">
    <property type="entry name" value="PEPTIDASE_M60"/>
    <property type="match status" value="1"/>
</dbReference>
<dbReference type="Gene3D" id="3.40.390.80">
    <property type="entry name" value="Peptidase M60, enhancin-like domain 2"/>
    <property type="match status" value="1"/>
</dbReference>
<evidence type="ECO:0000313" key="2">
    <source>
        <dbReference type="EMBL" id="MFH5255374.1"/>
    </source>
</evidence>
<protein>
    <submittedName>
        <fullName evidence="2">M60 family metallopeptidase</fullName>
    </submittedName>
</protein>
<evidence type="ECO:0000313" key="3">
    <source>
        <dbReference type="Proteomes" id="UP001609186"/>
    </source>
</evidence>
<evidence type="ECO:0000259" key="1">
    <source>
        <dbReference type="PROSITE" id="PS51723"/>
    </source>
</evidence>
<dbReference type="RefSeq" id="WP_395131157.1">
    <property type="nucleotide sequence ID" value="NZ_JBIMPM010000054.1"/>
</dbReference>
<sequence>MDDFNFGGNPISISNLSHIVRWIESVIFMWRGISSVRRLIGGVNLGHYGDSRTIMNQHPCRRARRAVCVTIVAATSFFVSSIPAAAPRGPLPGGCEPALRQYGDPAELQRGQRRAFLTSPVQSTGFWAPRDAALTIQVTYCGPPPERPPEVWIESVASHDHPAVTRQRYVLRTGLNTVTVERGGVIYFVARSWPGAGHVAVRLVGGGRPIARFVLGRDRVIDWPAILNRASGEAYAELVGRSMIVTMPFALVRDHVADPERLLNRWDQIVSLAEQQYGLVRGNVYPGSATPFRHHFVTLPDAATGNASAMDYWLGVRTRDARAALNVDELVRDGWTPWLQLGVHYRMPAMSWSGQEDAASLLTPLYVQRALGQPSKLVVERVWDKVRAHLDGSQGDYDALRDPLVRAAMLWQLDLAFGQDFHARLAQRYRLFAAAELPVSDQQKRRTFVVEASRVAGRDLLPFFDKWRLRVDAKTRADVAALQLAFLDKPVWDNRDDAVSHTYTLAEQAPAGRIVMPRAVIGGRGFTVDAEVSNANGRPLQYKWDIPPGFRASAAAGPRVMLTAPVDALPGALAPIRVTVTDGRAATTLGGSIQIIGDGGSLYDAMMIGAFGNGVLRQWSGNRRGTAGDLYVYSNPYRVTRDYFRLIAPEYGYFPIDATSNAAWRYLGSYNGESYSPSRAFDLTVLAKQRKAAMRTWSDSRAGVIGDIYGYDNPYRSTRDYFRLLNARFGYFPVDWTSNADWQYLGSYDGSRYRR</sequence>
<dbReference type="InterPro" id="IPR031161">
    <property type="entry name" value="Peptidase_M60_dom"/>
</dbReference>
<dbReference type="Gene3D" id="3.30.160.280">
    <property type="match status" value="2"/>
</dbReference>
<accession>A0ABW7LE81</accession>
<dbReference type="Proteomes" id="UP001609186">
    <property type="component" value="Unassembled WGS sequence"/>
</dbReference>
<name>A0ABW7LE81_9BURK</name>
<dbReference type="SMART" id="SM01276">
    <property type="entry name" value="M60-like"/>
    <property type="match status" value="1"/>
</dbReference>
<dbReference type="Pfam" id="PF13402">
    <property type="entry name" value="Peptidase_M60"/>
    <property type="match status" value="1"/>
</dbReference>
<dbReference type="Gene3D" id="1.10.390.30">
    <property type="entry name" value="Peptidase M60, enhancin-like domain 3"/>
    <property type="match status" value="1"/>
</dbReference>
<comment type="caution">
    <text evidence="2">The sequence shown here is derived from an EMBL/GenBank/DDBJ whole genome shotgun (WGS) entry which is preliminary data.</text>
</comment>